<protein>
    <submittedName>
        <fullName evidence="2">Uncharacterized protein</fullName>
    </submittedName>
</protein>
<comment type="caution">
    <text evidence="2">The sequence shown here is derived from an EMBL/GenBank/DDBJ whole genome shotgun (WGS) entry which is preliminary data.</text>
</comment>
<evidence type="ECO:0000256" key="1">
    <source>
        <dbReference type="SAM" id="MobiDB-lite"/>
    </source>
</evidence>
<keyword evidence="3" id="KW-1185">Reference proteome</keyword>
<reference evidence="3" key="1">
    <citation type="journal article" date="2019" name="Int. J. Syst. Evol. Microbiol.">
        <title>The Global Catalogue of Microorganisms (GCM) 10K type strain sequencing project: providing services to taxonomists for standard genome sequencing and annotation.</title>
        <authorList>
            <consortium name="The Broad Institute Genomics Platform"/>
            <consortium name="The Broad Institute Genome Sequencing Center for Infectious Disease"/>
            <person name="Wu L."/>
            <person name="Ma J."/>
        </authorList>
    </citation>
    <scope>NUCLEOTIDE SEQUENCE [LARGE SCALE GENOMIC DNA]</scope>
    <source>
        <strain evidence="3">NBRC 108730</strain>
    </source>
</reference>
<proteinExistence type="predicted"/>
<dbReference type="SUPFAM" id="SSF159659">
    <property type="entry name" value="Cgl1923-like"/>
    <property type="match status" value="1"/>
</dbReference>
<dbReference type="Proteomes" id="UP001157017">
    <property type="component" value="Unassembled WGS sequence"/>
</dbReference>
<dbReference type="InterPro" id="IPR019151">
    <property type="entry name" value="Proteasome_assmbl_chaperone_2"/>
</dbReference>
<feature type="region of interest" description="Disordered" evidence="1">
    <location>
        <begin position="81"/>
        <end position="116"/>
    </location>
</feature>
<sequence length="116" mass="12455">MPHYLAETAYPDAAAALLDRVSGTTGLRLPTDDLVAAAVETRAAITEQVGSSEEVTRVVHALEEQYDAYVGARGRTSLLAPEGRALPSADEPGRRGRALPGRPGRRVLSRPRRPVR</sequence>
<feature type="compositionally biased region" description="Basic residues" evidence="1">
    <location>
        <begin position="103"/>
        <end position="116"/>
    </location>
</feature>
<organism evidence="2 3">
    <name type="scientific">Angustibacter aerolatus</name>
    <dbReference type="NCBI Taxonomy" id="1162965"/>
    <lineage>
        <taxon>Bacteria</taxon>
        <taxon>Bacillati</taxon>
        <taxon>Actinomycetota</taxon>
        <taxon>Actinomycetes</taxon>
        <taxon>Kineosporiales</taxon>
        <taxon>Kineosporiaceae</taxon>
    </lineage>
</organism>
<dbReference type="EMBL" id="BSUZ01000001">
    <property type="protein sequence ID" value="GMA89178.1"/>
    <property type="molecule type" value="Genomic_DNA"/>
</dbReference>
<dbReference type="Gene3D" id="1.10.287.100">
    <property type="match status" value="1"/>
</dbReference>
<name>A0ABQ6JP69_9ACTN</name>
<dbReference type="Pfam" id="PF09754">
    <property type="entry name" value="PAC2"/>
    <property type="match status" value="1"/>
</dbReference>
<evidence type="ECO:0000313" key="3">
    <source>
        <dbReference type="Proteomes" id="UP001157017"/>
    </source>
</evidence>
<gene>
    <name evidence="2" type="ORF">GCM10025868_44280</name>
</gene>
<evidence type="ECO:0000313" key="2">
    <source>
        <dbReference type="EMBL" id="GMA89178.1"/>
    </source>
</evidence>
<accession>A0ABQ6JP69</accession>